<dbReference type="AlphaFoldDB" id="A0A4C1Y7B2"/>
<evidence type="ECO:0000313" key="2">
    <source>
        <dbReference type="EMBL" id="GBP72141.1"/>
    </source>
</evidence>
<comment type="caution">
    <text evidence="2">The sequence shown here is derived from an EMBL/GenBank/DDBJ whole genome shotgun (WGS) entry which is preliminary data.</text>
</comment>
<accession>A0A4C1Y7B2</accession>
<organism evidence="2 3">
    <name type="scientific">Eumeta variegata</name>
    <name type="common">Bagworm moth</name>
    <name type="synonym">Eumeta japonica</name>
    <dbReference type="NCBI Taxonomy" id="151549"/>
    <lineage>
        <taxon>Eukaryota</taxon>
        <taxon>Metazoa</taxon>
        <taxon>Ecdysozoa</taxon>
        <taxon>Arthropoda</taxon>
        <taxon>Hexapoda</taxon>
        <taxon>Insecta</taxon>
        <taxon>Pterygota</taxon>
        <taxon>Neoptera</taxon>
        <taxon>Endopterygota</taxon>
        <taxon>Lepidoptera</taxon>
        <taxon>Glossata</taxon>
        <taxon>Ditrysia</taxon>
        <taxon>Tineoidea</taxon>
        <taxon>Psychidae</taxon>
        <taxon>Oiketicinae</taxon>
        <taxon>Eumeta</taxon>
    </lineage>
</organism>
<dbReference type="Proteomes" id="UP000299102">
    <property type="component" value="Unassembled WGS sequence"/>
</dbReference>
<reference evidence="2 3" key="1">
    <citation type="journal article" date="2019" name="Commun. Biol.">
        <title>The bagworm genome reveals a unique fibroin gene that provides high tensile strength.</title>
        <authorList>
            <person name="Kono N."/>
            <person name="Nakamura H."/>
            <person name="Ohtoshi R."/>
            <person name="Tomita M."/>
            <person name="Numata K."/>
            <person name="Arakawa K."/>
        </authorList>
    </citation>
    <scope>NUCLEOTIDE SEQUENCE [LARGE SCALE GENOMIC DNA]</scope>
</reference>
<evidence type="ECO:0000256" key="1">
    <source>
        <dbReference type="SAM" id="MobiDB-lite"/>
    </source>
</evidence>
<keyword evidence="3" id="KW-1185">Reference proteome</keyword>
<evidence type="ECO:0000313" key="3">
    <source>
        <dbReference type="Proteomes" id="UP000299102"/>
    </source>
</evidence>
<dbReference type="EMBL" id="BGZK01001134">
    <property type="protein sequence ID" value="GBP72141.1"/>
    <property type="molecule type" value="Genomic_DNA"/>
</dbReference>
<feature type="region of interest" description="Disordered" evidence="1">
    <location>
        <begin position="83"/>
        <end position="118"/>
    </location>
</feature>
<gene>
    <name evidence="2" type="ORF">EVAR_49324_1</name>
</gene>
<feature type="region of interest" description="Disordered" evidence="1">
    <location>
        <begin position="1"/>
        <end position="26"/>
    </location>
</feature>
<proteinExistence type="predicted"/>
<protein>
    <submittedName>
        <fullName evidence="2">Uncharacterized protein</fullName>
    </submittedName>
</protein>
<sequence length="118" mass="13313">MNTSNFVRSVRSHHTTAENSSTSSKARLPRILSRFIQIGTRPVALTKLRGGEEQNRQPRSRLKLRDGSGLEAIVRLESKLGAASRTGMRVGRRLRLTRRPINMKNEGMHTRAKPRANN</sequence>
<name>A0A4C1Y7B2_EUMVA</name>